<protein>
    <recommendedName>
        <fullName evidence="3">DNA primase/polymerase bifunctional N-terminal domain-containing protein</fullName>
    </recommendedName>
</protein>
<dbReference type="RefSeq" id="WP_187084291.1">
    <property type="nucleotide sequence ID" value="NZ_JACORU010000013.1"/>
</dbReference>
<proteinExistence type="predicted"/>
<gene>
    <name evidence="1" type="ORF">H8R02_25265</name>
</gene>
<reference evidence="1" key="1">
    <citation type="submission" date="2020-08" db="EMBL/GenBank/DDBJ databases">
        <title>Ramlibacter sp. GTP1 16S ribosomal RNA gene genome sequencing and assembly.</title>
        <authorList>
            <person name="Kang M."/>
        </authorList>
    </citation>
    <scope>NUCLEOTIDE SEQUENCE</scope>
    <source>
        <strain evidence="1">GTP1</strain>
    </source>
</reference>
<evidence type="ECO:0000313" key="1">
    <source>
        <dbReference type="EMBL" id="MBC5767798.1"/>
    </source>
</evidence>
<name>A0A923S5B5_9BURK</name>
<organism evidence="1 2">
    <name type="scientific">Ramlibacter albus</name>
    <dbReference type="NCBI Taxonomy" id="2079448"/>
    <lineage>
        <taxon>Bacteria</taxon>
        <taxon>Pseudomonadati</taxon>
        <taxon>Pseudomonadota</taxon>
        <taxon>Betaproteobacteria</taxon>
        <taxon>Burkholderiales</taxon>
        <taxon>Comamonadaceae</taxon>
        <taxon>Ramlibacter</taxon>
    </lineage>
</organism>
<evidence type="ECO:0000313" key="2">
    <source>
        <dbReference type="Proteomes" id="UP000596827"/>
    </source>
</evidence>
<dbReference type="AlphaFoldDB" id="A0A923S5B5"/>
<sequence>MEDALHVRERLSMGGVGGLVSAGNPGLVGIDLDNVVGEAGLHPLALEAVEKFAGCYVEVSPSGTGLRIFTVGAVPAGTPTKATFGEAAGGKPVGVEMYAAGDGGRWLRCTGLPVVWQGRELDTVVECQAGIDWLASVLQRKGARSPDNGAGPDKDSAEGCFAALAELRPVSPASAVLDELRRRAAEKPRGKLASALRADLAPWGGDHSAADLFLCIQACRYGCDSQESVCEVWRGSDLSKRSKWKRHDYRTRTVSSASVAALDWMRKQVTTAPGQPAPTLPPGLEESLALSGDKLVKLRTGALAGEAGNIVVLFRNHPQMQGLVGFNALEGKPVRCGSWRLFDRCGAVEPGPITDADLTRLGAWLRREFQMSIDARELLRGVATAADDARFDPLADRLHALGAEKWLRKSEQRLQWKLRA</sequence>
<comment type="caution">
    <text evidence="1">The sequence shown here is derived from an EMBL/GenBank/DDBJ whole genome shotgun (WGS) entry which is preliminary data.</text>
</comment>
<evidence type="ECO:0008006" key="3">
    <source>
        <dbReference type="Google" id="ProtNLM"/>
    </source>
</evidence>
<dbReference type="Proteomes" id="UP000596827">
    <property type="component" value="Unassembled WGS sequence"/>
</dbReference>
<accession>A0A923S5B5</accession>
<dbReference type="EMBL" id="JACORU010000013">
    <property type="protein sequence ID" value="MBC5767798.1"/>
    <property type="molecule type" value="Genomic_DNA"/>
</dbReference>
<keyword evidence="2" id="KW-1185">Reference proteome</keyword>